<keyword evidence="8" id="KW-1185">Reference proteome</keyword>
<dbReference type="InterPro" id="IPR001650">
    <property type="entry name" value="Helicase_C-like"/>
</dbReference>
<dbReference type="STRING" id="1724.GCA_001044175_00111"/>
<dbReference type="Pfam" id="PF08482">
    <property type="entry name" value="HrpB_C"/>
    <property type="match status" value="1"/>
</dbReference>
<dbReference type="InterPro" id="IPR007502">
    <property type="entry name" value="Helicase-assoc_dom"/>
</dbReference>
<dbReference type="RefSeq" id="WP_098388819.1">
    <property type="nucleotide sequence ID" value="NZ_LS483464.1"/>
</dbReference>
<feature type="domain" description="Helicase ATP-binding" evidence="5">
    <location>
        <begin position="20"/>
        <end position="178"/>
    </location>
</feature>
<dbReference type="CDD" id="cd18791">
    <property type="entry name" value="SF2_C_RHA"/>
    <property type="match status" value="1"/>
</dbReference>
<dbReference type="PANTHER" id="PTHR43519">
    <property type="entry name" value="ATP-DEPENDENT RNA HELICASE HRPB"/>
    <property type="match status" value="1"/>
</dbReference>
<dbReference type="Gene3D" id="3.40.50.300">
    <property type="entry name" value="P-loop containing nucleotide triphosphate hydrolases"/>
    <property type="match status" value="2"/>
</dbReference>
<evidence type="ECO:0000256" key="3">
    <source>
        <dbReference type="ARBA" id="ARBA00022806"/>
    </source>
</evidence>
<dbReference type="OrthoDB" id="9805617at2"/>
<accession>A0A2A9DLD6</accession>
<sequence length="742" mass="79885">MFNLEVIGAGLPVAKQESALRAALEAGGAVVQAPPGTGKTTFVPPLAANLVSGKVLVTAPRRVAVRAAARRLASLAGQELGQDVGYRVHADTVPGARVEFCTPGVLLRMLLSDAELPGVDAIIIDEVHERQLDTDLVLGMAAELALLREDLHLVVMSATVDTARYQQLLGLDVVSTPAVTHPLEIEYRAHPGRGQRTREFWDAVADTARGELGDYSVLVFVPGRWEAEYVAGRCGGIALHGGASSRDQDAALRDTGPRIVVSTALAESSVTVPGVRTVVDAGLSRGPRRDENRGMTGLVTVSEARSTAEQRAGRAGREGPGRVVRMFTESEFRHFPAHITPEILSADLTQATLWLKCWGSPDLPLLDAPPAASLHSAEETLHRLGALDGEEVTPLGKKLARMPLDPRLGRALLDTGGVDTVARLSAREGGDWKKEAARLRRFVKPRAVEPGVVIGSAYPEWIGRREKDSYLLASGTRVEAPASSDWIACSEISRTGNRAVVRDSAPIAEADALRLIGVTETTEAWLESGAVRGRRVRRAGAIELSSTPVKPDRDAARGALRDAGPELFTFSQAARELLDRIRFLHEQVGEPWPGEAPEGWLDPEIEQVVGGARAGGIDMYPAVQRLLPWPEATRLEELAPARLPVPSGSNPKVDYSSGRPVVRVKLQECFGLAASPECAGVRVQFHLLSPAGRELAITDDLASFWNGPYTGVRADMRGRYPKHPWPEDPWTAPATARTKKRM</sequence>
<evidence type="ECO:0000313" key="7">
    <source>
        <dbReference type="EMBL" id="PFG27557.1"/>
    </source>
</evidence>
<dbReference type="InterPro" id="IPR013689">
    <property type="entry name" value="RNA_helicase_ATP-dep_HrpB_C"/>
</dbReference>
<comment type="caution">
    <text evidence="7">The sequence shown here is derived from an EMBL/GenBank/DDBJ whole genome shotgun (WGS) entry which is preliminary data.</text>
</comment>
<evidence type="ECO:0000259" key="5">
    <source>
        <dbReference type="PROSITE" id="PS51192"/>
    </source>
</evidence>
<protein>
    <submittedName>
        <fullName evidence="7">ATP-dependent helicase HrpB</fullName>
    </submittedName>
</protein>
<evidence type="ECO:0000256" key="1">
    <source>
        <dbReference type="ARBA" id="ARBA00022741"/>
    </source>
</evidence>
<dbReference type="Proteomes" id="UP000221653">
    <property type="component" value="Unassembled WGS sequence"/>
</dbReference>
<keyword evidence="3 7" id="KW-0347">Helicase</keyword>
<dbReference type="Pfam" id="PF04408">
    <property type="entry name" value="WHD_HA2"/>
    <property type="match status" value="1"/>
</dbReference>
<dbReference type="Pfam" id="PF00271">
    <property type="entry name" value="Helicase_C"/>
    <property type="match status" value="1"/>
</dbReference>
<dbReference type="InterPro" id="IPR011545">
    <property type="entry name" value="DEAD/DEAH_box_helicase_dom"/>
</dbReference>
<reference evidence="7 8" key="1">
    <citation type="submission" date="2017-10" db="EMBL/GenBank/DDBJ databases">
        <title>Sequencing the genomes of 1000 actinobacteria strains.</title>
        <authorList>
            <person name="Klenk H.-P."/>
        </authorList>
    </citation>
    <scope>NUCLEOTIDE SEQUENCE [LARGE SCALE GENOMIC DNA]</scope>
    <source>
        <strain evidence="7 8">DSM 20688</strain>
    </source>
</reference>
<dbReference type="EMBL" id="PDJF01000001">
    <property type="protein sequence ID" value="PFG27557.1"/>
    <property type="molecule type" value="Genomic_DNA"/>
</dbReference>
<dbReference type="Pfam" id="PF00270">
    <property type="entry name" value="DEAD"/>
    <property type="match status" value="1"/>
</dbReference>
<evidence type="ECO:0000259" key="6">
    <source>
        <dbReference type="PROSITE" id="PS51194"/>
    </source>
</evidence>
<evidence type="ECO:0000256" key="4">
    <source>
        <dbReference type="ARBA" id="ARBA00022840"/>
    </source>
</evidence>
<keyword evidence="1" id="KW-0547">Nucleotide-binding</keyword>
<dbReference type="InterPro" id="IPR014001">
    <property type="entry name" value="Helicase_ATP-bd"/>
</dbReference>
<dbReference type="SMART" id="SM00490">
    <property type="entry name" value="HELICc"/>
    <property type="match status" value="1"/>
</dbReference>
<dbReference type="InterPro" id="IPR027417">
    <property type="entry name" value="P-loop_NTPase"/>
</dbReference>
<evidence type="ECO:0000313" key="8">
    <source>
        <dbReference type="Proteomes" id="UP000221653"/>
    </source>
</evidence>
<dbReference type="SMART" id="SM00487">
    <property type="entry name" value="DEXDc"/>
    <property type="match status" value="1"/>
</dbReference>
<feature type="domain" description="Helicase C-terminal" evidence="6">
    <location>
        <begin position="204"/>
        <end position="359"/>
    </location>
</feature>
<keyword evidence="4" id="KW-0067">ATP-binding</keyword>
<dbReference type="SUPFAM" id="SSF52540">
    <property type="entry name" value="P-loop containing nucleoside triphosphate hydrolases"/>
    <property type="match status" value="1"/>
</dbReference>
<organism evidence="7 8">
    <name type="scientific">Corynebacterium renale</name>
    <dbReference type="NCBI Taxonomy" id="1724"/>
    <lineage>
        <taxon>Bacteria</taxon>
        <taxon>Bacillati</taxon>
        <taxon>Actinomycetota</taxon>
        <taxon>Actinomycetes</taxon>
        <taxon>Mycobacteriales</taxon>
        <taxon>Corynebacteriaceae</taxon>
        <taxon>Corynebacterium</taxon>
    </lineage>
</organism>
<gene>
    <name evidence="7" type="ORF">ATK06_0627</name>
</gene>
<dbReference type="PROSITE" id="PS51192">
    <property type="entry name" value="HELICASE_ATP_BIND_1"/>
    <property type="match status" value="1"/>
</dbReference>
<dbReference type="GO" id="GO:0003676">
    <property type="term" value="F:nucleic acid binding"/>
    <property type="evidence" value="ECO:0007669"/>
    <property type="project" value="InterPro"/>
</dbReference>
<proteinExistence type="predicted"/>
<dbReference type="PANTHER" id="PTHR43519:SF1">
    <property type="entry name" value="ATP-DEPENDENT RNA HELICASE HRPB"/>
    <property type="match status" value="1"/>
</dbReference>
<dbReference type="Gene3D" id="1.20.120.1080">
    <property type="match status" value="1"/>
</dbReference>
<evidence type="ECO:0000256" key="2">
    <source>
        <dbReference type="ARBA" id="ARBA00022801"/>
    </source>
</evidence>
<dbReference type="PROSITE" id="PS51194">
    <property type="entry name" value="HELICASE_CTER"/>
    <property type="match status" value="1"/>
</dbReference>
<dbReference type="GO" id="GO:0004386">
    <property type="term" value="F:helicase activity"/>
    <property type="evidence" value="ECO:0007669"/>
    <property type="project" value="UniProtKB-KW"/>
</dbReference>
<dbReference type="SMART" id="SM00847">
    <property type="entry name" value="HA2"/>
    <property type="match status" value="1"/>
</dbReference>
<dbReference type="GO" id="GO:0005524">
    <property type="term" value="F:ATP binding"/>
    <property type="evidence" value="ECO:0007669"/>
    <property type="project" value="UniProtKB-KW"/>
</dbReference>
<dbReference type="AlphaFoldDB" id="A0A2A9DLD6"/>
<keyword evidence="2" id="KW-0378">Hydrolase</keyword>
<dbReference type="GO" id="GO:0016787">
    <property type="term" value="F:hydrolase activity"/>
    <property type="evidence" value="ECO:0007669"/>
    <property type="project" value="UniProtKB-KW"/>
</dbReference>
<dbReference type="InterPro" id="IPR048333">
    <property type="entry name" value="HA2_WH"/>
</dbReference>
<name>A0A2A9DLD6_9CORY</name>